<dbReference type="GO" id="GO:0005840">
    <property type="term" value="C:ribosome"/>
    <property type="evidence" value="ECO:0007669"/>
    <property type="project" value="UniProtKB-KW"/>
</dbReference>
<proteinExistence type="inferred from homology"/>
<comment type="similarity">
    <text evidence="1 7">Belongs to the universal ribosomal protein uS11 family.</text>
</comment>
<dbReference type="Gene3D" id="3.30.420.80">
    <property type="entry name" value="Ribosomal protein S11"/>
    <property type="match status" value="1"/>
</dbReference>
<dbReference type="InterPro" id="IPR001971">
    <property type="entry name" value="Ribosomal_uS11"/>
</dbReference>
<evidence type="ECO:0000256" key="6">
    <source>
        <dbReference type="ARBA" id="ARBA00035260"/>
    </source>
</evidence>
<geneLocation type="mitochondrion" evidence="8"/>
<keyword evidence="2" id="KW-0699">rRNA-binding</keyword>
<reference evidence="8" key="1">
    <citation type="submission" date="2019-03" db="EMBL/GenBank/DDBJ databases">
        <authorList>
            <person name="Cox C."/>
        </authorList>
    </citation>
    <scope>NUCLEOTIDE SEQUENCE</scope>
</reference>
<keyword evidence="8" id="KW-0496">Mitochondrion</keyword>
<keyword evidence="4 7" id="KW-0689">Ribosomal protein</keyword>
<dbReference type="GO" id="GO:1990904">
    <property type="term" value="C:ribonucleoprotein complex"/>
    <property type="evidence" value="ECO:0007669"/>
    <property type="project" value="UniProtKB-KW"/>
</dbReference>
<sequence>MLNKKYAIAHIQSTLSNTIITITDYKGNTKTWSSSGKIGFKGSRRSTNYAAQATAENAAKNAIQLGIKSVIVSIKGLGYGKESAIRGLLLGGLFITKICDVTPIPHNGCRPPKKRRV</sequence>
<dbReference type="NCBIfam" id="TIGR03632">
    <property type="entry name" value="uS11_bact"/>
    <property type="match status" value="1"/>
</dbReference>
<evidence type="ECO:0000256" key="1">
    <source>
        <dbReference type="ARBA" id="ARBA00006194"/>
    </source>
</evidence>
<dbReference type="NCBIfam" id="NF003698">
    <property type="entry name" value="PRK05309.1"/>
    <property type="match status" value="1"/>
</dbReference>
<dbReference type="GO" id="GO:0006412">
    <property type="term" value="P:translation"/>
    <property type="evidence" value="ECO:0007669"/>
    <property type="project" value="InterPro"/>
</dbReference>
<dbReference type="PROSITE" id="PS00054">
    <property type="entry name" value="RIBOSOMAL_S11"/>
    <property type="match status" value="1"/>
</dbReference>
<dbReference type="HAMAP" id="MF_01310">
    <property type="entry name" value="Ribosomal_uS11"/>
    <property type="match status" value="1"/>
</dbReference>
<evidence type="ECO:0000256" key="4">
    <source>
        <dbReference type="ARBA" id="ARBA00022980"/>
    </source>
</evidence>
<organism evidence="8">
    <name type="scientific">Roya anglica</name>
    <dbReference type="NCBI Taxonomy" id="43943"/>
    <lineage>
        <taxon>Eukaryota</taxon>
        <taxon>Viridiplantae</taxon>
        <taxon>Streptophyta</taxon>
        <taxon>Zygnematophyceae</taxon>
        <taxon>Zygnematophycidae</taxon>
        <taxon>Zygnematales</taxon>
        <taxon>Mesotaeniaceae</taxon>
        <taxon>Roya</taxon>
    </lineage>
</organism>
<keyword evidence="5 7" id="KW-0687">Ribonucleoprotein</keyword>
<protein>
    <recommendedName>
        <fullName evidence="6">Small ribosomal subunit protein uS11c</fullName>
    </recommendedName>
</protein>
<dbReference type="GO" id="GO:0003735">
    <property type="term" value="F:structural constituent of ribosome"/>
    <property type="evidence" value="ECO:0007669"/>
    <property type="project" value="InterPro"/>
</dbReference>
<dbReference type="GeneID" id="54115998"/>
<evidence type="ECO:0000256" key="7">
    <source>
        <dbReference type="RuleBase" id="RU003629"/>
    </source>
</evidence>
<evidence type="ECO:0000256" key="2">
    <source>
        <dbReference type="ARBA" id="ARBA00022730"/>
    </source>
</evidence>
<dbReference type="EMBL" id="MK720948">
    <property type="protein sequence ID" value="QIQ22965.1"/>
    <property type="molecule type" value="Genomic_DNA"/>
</dbReference>
<dbReference type="FunFam" id="3.30.420.80:FF:000010">
    <property type="entry name" value="30S ribosomal protein S11"/>
    <property type="match status" value="1"/>
</dbReference>
<evidence type="ECO:0000313" key="8">
    <source>
        <dbReference type="EMBL" id="QIQ22965.1"/>
    </source>
</evidence>
<dbReference type="PIRSF" id="PIRSF002131">
    <property type="entry name" value="Ribosomal_S11"/>
    <property type="match status" value="1"/>
</dbReference>
<name>A0A6G9IES8_9VIRI</name>
<dbReference type="InterPro" id="IPR019981">
    <property type="entry name" value="Ribosomal_uS11_bac-type"/>
</dbReference>
<evidence type="ECO:0000256" key="5">
    <source>
        <dbReference type="ARBA" id="ARBA00023274"/>
    </source>
</evidence>
<dbReference type="InterPro" id="IPR018102">
    <property type="entry name" value="Ribosomal_uS11_CS"/>
</dbReference>
<dbReference type="RefSeq" id="YP_009755726.1">
    <property type="nucleotide sequence ID" value="NC_046950.1"/>
</dbReference>
<dbReference type="SUPFAM" id="SSF53137">
    <property type="entry name" value="Translational machinery components"/>
    <property type="match status" value="1"/>
</dbReference>
<accession>A0A6G9IES8</accession>
<gene>
    <name evidence="8" type="primary">rps11</name>
</gene>
<dbReference type="AlphaFoldDB" id="A0A6G9IES8"/>
<dbReference type="Pfam" id="PF00411">
    <property type="entry name" value="Ribosomal_S11"/>
    <property type="match status" value="1"/>
</dbReference>
<evidence type="ECO:0000256" key="3">
    <source>
        <dbReference type="ARBA" id="ARBA00022884"/>
    </source>
</evidence>
<dbReference type="PANTHER" id="PTHR11759">
    <property type="entry name" value="40S RIBOSOMAL PROTEIN S14/30S RIBOSOMAL PROTEIN S11"/>
    <property type="match status" value="1"/>
</dbReference>
<dbReference type="InterPro" id="IPR036967">
    <property type="entry name" value="Ribosomal_uS11_sf"/>
</dbReference>
<dbReference type="GO" id="GO:0019843">
    <property type="term" value="F:rRNA binding"/>
    <property type="evidence" value="ECO:0007669"/>
    <property type="project" value="UniProtKB-KW"/>
</dbReference>
<keyword evidence="3" id="KW-0694">RNA-binding</keyword>